<dbReference type="InterPro" id="IPR036187">
    <property type="entry name" value="DNA_mismatch_repair_MutS_sf"/>
</dbReference>
<evidence type="ECO:0000256" key="1">
    <source>
        <dbReference type="ARBA" id="ARBA00004123"/>
    </source>
</evidence>
<comment type="subcellular location">
    <subcellularLocation>
        <location evidence="1">Nucleus</location>
    </subcellularLocation>
</comment>
<dbReference type="FunFam" id="3.40.1170.10:FF:000003">
    <property type="entry name" value="DNA mismatch repair protein"/>
    <property type="match status" value="1"/>
</dbReference>
<dbReference type="FunFam" id="3.40.50.300:FF:000523">
    <property type="entry name" value="DNA mismatch repair protein"/>
    <property type="match status" value="1"/>
</dbReference>
<dbReference type="EMBL" id="GL832982">
    <property type="protein sequence ID" value="EGD78393.1"/>
    <property type="molecule type" value="Genomic_DNA"/>
</dbReference>
<comment type="function">
    <text evidence="12">Component of the post-replicative DNA mismatch repair system (MMR).</text>
</comment>
<dbReference type="InterPro" id="IPR011184">
    <property type="entry name" value="DNA_mismatch_repair_Msh2"/>
</dbReference>
<dbReference type="NCBIfam" id="NF003810">
    <property type="entry name" value="PRK05399.1"/>
    <property type="match status" value="1"/>
</dbReference>
<dbReference type="InterPro" id="IPR032642">
    <property type="entry name" value="Msh2_ATP-bd"/>
</dbReference>
<dbReference type="InterPro" id="IPR027417">
    <property type="entry name" value="P-loop_NTPase"/>
</dbReference>
<dbReference type="GeneID" id="16070267"/>
<dbReference type="SUPFAM" id="SSF48334">
    <property type="entry name" value="DNA repair protein MutS, domain III"/>
    <property type="match status" value="1"/>
</dbReference>
<feature type="compositionally biased region" description="Acidic residues" evidence="13">
    <location>
        <begin position="839"/>
        <end position="853"/>
    </location>
</feature>
<dbReference type="InterPro" id="IPR007696">
    <property type="entry name" value="DNA_mismatch_repair_MutS_core"/>
</dbReference>
<dbReference type="Gene3D" id="3.40.1170.10">
    <property type="entry name" value="DNA repair protein MutS, domain I"/>
    <property type="match status" value="1"/>
</dbReference>
<keyword evidence="9" id="KW-0539">Nucleus</keyword>
<dbReference type="Pfam" id="PF00488">
    <property type="entry name" value="MutS_V"/>
    <property type="match status" value="1"/>
</dbReference>
<dbReference type="Pfam" id="PF01624">
    <property type="entry name" value="MutS_I"/>
    <property type="match status" value="1"/>
</dbReference>
<dbReference type="InterPro" id="IPR016151">
    <property type="entry name" value="DNA_mismatch_repair_MutS_N"/>
</dbReference>
<dbReference type="OMA" id="LVRFPQK"/>
<dbReference type="Pfam" id="PF05188">
    <property type="entry name" value="MutS_II"/>
    <property type="match status" value="1"/>
</dbReference>
<feature type="region of interest" description="Disordered" evidence="13">
    <location>
        <begin position="839"/>
        <end position="865"/>
    </location>
</feature>
<dbReference type="InterPro" id="IPR000432">
    <property type="entry name" value="DNA_mismatch_repair_MutS_C"/>
</dbReference>
<dbReference type="InterPro" id="IPR045076">
    <property type="entry name" value="MutS"/>
</dbReference>
<reference evidence="15" key="1">
    <citation type="submission" date="2009-08" db="EMBL/GenBank/DDBJ databases">
        <title>Annotation of Salpingoeca rosetta.</title>
        <authorList>
            <consortium name="The Broad Institute Genome Sequencing Platform"/>
            <person name="Russ C."/>
            <person name="Cuomo C."/>
            <person name="Burger G."/>
            <person name="Gray M.W."/>
            <person name="Holland P.W.H."/>
            <person name="King N."/>
            <person name="Lang F.B.F."/>
            <person name="Roger A.J."/>
            <person name="Ruiz-Trillo I."/>
            <person name="Young S.K."/>
            <person name="Zeng Q."/>
            <person name="Gargeya S."/>
            <person name="Alvarado L."/>
            <person name="Berlin A."/>
            <person name="Chapman S.B."/>
            <person name="Chen Z."/>
            <person name="Freedman E."/>
            <person name="Gellesch M."/>
            <person name="Goldberg J."/>
            <person name="Griggs A."/>
            <person name="Gujja S."/>
            <person name="Heilman E."/>
            <person name="Heiman D."/>
            <person name="Howarth C."/>
            <person name="Mehta T."/>
            <person name="Neiman D."/>
            <person name="Pearson M."/>
            <person name="Roberts A."/>
            <person name="Saif S."/>
            <person name="Shea T."/>
            <person name="Shenoy N."/>
            <person name="Sisk P."/>
            <person name="Stolte C."/>
            <person name="Sykes S."/>
            <person name="White J."/>
            <person name="Yandava C."/>
            <person name="Haas B."/>
            <person name="Nusbaum C."/>
            <person name="Birren B."/>
        </authorList>
    </citation>
    <scope>NUCLEOTIDE SEQUENCE</scope>
    <source>
        <strain evidence="15">ATCC 50818</strain>
    </source>
</reference>
<dbReference type="SUPFAM" id="SSF52540">
    <property type="entry name" value="P-loop containing nucleoside triphosphate hydrolases"/>
    <property type="match status" value="1"/>
</dbReference>
<dbReference type="InterPro" id="IPR007860">
    <property type="entry name" value="DNA_mmatch_repair_MutS_con_dom"/>
</dbReference>
<dbReference type="FunCoup" id="F2UMP4">
    <property type="interactions" value="1569"/>
</dbReference>
<keyword evidence="5 12" id="KW-0227">DNA damage</keyword>
<keyword evidence="6" id="KW-0067">ATP-binding</keyword>
<evidence type="ECO:0000256" key="6">
    <source>
        <dbReference type="ARBA" id="ARBA00022840"/>
    </source>
</evidence>
<evidence type="ECO:0000256" key="11">
    <source>
        <dbReference type="ARBA" id="ARBA00073545"/>
    </source>
</evidence>
<keyword evidence="16" id="KW-1185">Reference proteome</keyword>
<dbReference type="Gene3D" id="3.30.420.110">
    <property type="entry name" value="MutS, connector domain"/>
    <property type="match status" value="1"/>
</dbReference>
<dbReference type="FunFam" id="3.30.420.110:FF:000002">
    <property type="entry name" value="DNA mismatch repair protein"/>
    <property type="match status" value="1"/>
</dbReference>
<dbReference type="FunFam" id="1.10.1420.10:FF:000003">
    <property type="entry name" value="DNA mismatch repair protein"/>
    <property type="match status" value="1"/>
</dbReference>
<dbReference type="PIRSF" id="PIRSF005813">
    <property type="entry name" value="MSH2"/>
    <property type="match status" value="1"/>
</dbReference>
<dbReference type="STRING" id="946362.F2UMP4"/>
<dbReference type="KEGG" id="sre:PTSG_09461"/>
<name>F2UMP4_SALR5</name>
<dbReference type="Pfam" id="PF05190">
    <property type="entry name" value="MutS_IV"/>
    <property type="match status" value="1"/>
</dbReference>
<comment type="similarity">
    <text evidence="2 12">Belongs to the DNA mismatch repair MutS family.</text>
</comment>
<evidence type="ECO:0000313" key="15">
    <source>
        <dbReference type="EMBL" id="EGD78393.1"/>
    </source>
</evidence>
<dbReference type="RefSeq" id="XP_004989716.1">
    <property type="nucleotide sequence ID" value="XM_004989659.1"/>
</dbReference>
<evidence type="ECO:0000256" key="2">
    <source>
        <dbReference type="ARBA" id="ARBA00006271"/>
    </source>
</evidence>
<dbReference type="GO" id="GO:0140664">
    <property type="term" value="F:ATP-dependent DNA damage sensor activity"/>
    <property type="evidence" value="ECO:0007669"/>
    <property type="project" value="InterPro"/>
</dbReference>
<dbReference type="Gene3D" id="1.10.1420.10">
    <property type="match status" value="2"/>
</dbReference>
<evidence type="ECO:0000256" key="4">
    <source>
        <dbReference type="ARBA" id="ARBA00022741"/>
    </source>
</evidence>
<dbReference type="PANTHER" id="PTHR11361:SF35">
    <property type="entry name" value="DNA MISMATCH REPAIR PROTEIN MSH2"/>
    <property type="match status" value="1"/>
</dbReference>
<dbReference type="SMART" id="SM00533">
    <property type="entry name" value="MUTSd"/>
    <property type="match status" value="1"/>
</dbReference>
<dbReference type="GO" id="GO:0005524">
    <property type="term" value="F:ATP binding"/>
    <property type="evidence" value="ECO:0007669"/>
    <property type="project" value="UniProtKB-KW"/>
</dbReference>
<evidence type="ECO:0000256" key="12">
    <source>
        <dbReference type="RuleBase" id="RU003756"/>
    </source>
</evidence>
<gene>
    <name evidence="15" type="ORF">PTSG_09461</name>
</gene>
<dbReference type="InterPro" id="IPR007861">
    <property type="entry name" value="DNA_mismatch_repair_MutS_clamp"/>
</dbReference>
<evidence type="ECO:0000256" key="13">
    <source>
        <dbReference type="SAM" id="MobiDB-lite"/>
    </source>
</evidence>
<evidence type="ECO:0000256" key="10">
    <source>
        <dbReference type="ARBA" id="ARBA00029795"/>
    </source>
</evidence>
<dbReference type="GO" id="GO:0006298">
    <property type="term" value="P:mismatch repair"/>
    <property type="evidence" value="ECO:0007669"/>
    <property type="project" value="InterPro"/>
</dbReference>
<protein>
    <recommendedName>
        <fullName evidence="11">DNA mismatch repair protein MSH2</fullName>
    </recommendedName>
    <alternativeName>
        <fullName evidence="3">DNA mismatch repair protein Msh2</fullName>
    </alternativeName>
    <alternativeName>
        <fullName evidence="10">MutS protein homolog 2</fullName>
    </alternativeName>
</protein>
<keyword evidence="8 12" id="KW-0234">DNA repair</keyword>
<organism evidence="15 16">
    <name type="scientific">Salpingoeca rosetta (strain ATCC 50818 / BSB-021)</name>
    <dbReference type="NCBI Taxonomy" id="946362"/>
    <lineage>
        <taxon>Eukaryota</taxon>
        <taxon>Choanoflagellata</taxon>
        <taxon>Craspedida</taxon>
        <taxon>Salpingoecidae</taxon>
        <taxon>Salpingoeca</taxon>
    </lineage>
</organism>
<dbReference type="GO" id="GO:0006312">
    <property type="term" value="P:mitotic recombination"/>
    <property type="evidence" value="ECO:0007669"/>
    <property type="project" value="TreeGrafter"/>
</dbReference>
<dbReference type="PANTHER" id="PTHR11361">
    <property type="entry name" value="DNA MISMATCH REPAIR PROTEIN MUTS FAMILY MEMBER"/>
    <property type="match status" value="1"/>
</dbReference>
<dbReference type="InterPro" id="IPR036678">
    <property type="entry name" value="MutS_con_dom_sf"/>
</dbReference>
<dbReference type="CDD" id="cd03285">
    <property type="entry name" value="ABC_MSH2_euk"/>
    <property type="match status" value="1"/>
</dbReference>
<evidence type="ECO:0000256" key="9">
    <source>
        <dbReference type="ARBA" id="ARBA00023242"/>
    </source>
</evidence>
<dbReference type="InParanoid" id="F2UMP4"/>
<proteinExistence type="inferred from homology"/>
<dbReference type="SUPFAM" id="SSF53150">
    <property type="entry name" value="DNA repair protein MutS, domain II"/>
    <property type="match status" value="1"/>
</dbReference>
<evidence type="ECO:0000256" key="8">
    <source>
        <dbReference type="ARBA" id="ARBA00023204"/>
    </source>
</evidence>
<evidence type="ECO:0000256" key="7">
    <source>
        <dbReference type="ARBA" id="ARBA00023125"/>
    </source>
</evidence>
<dbReference type="eggNOG" id="KOG0219">
    <property type="taxonomic scope" value="Eukaryota"/>
</dbReference>
<evidence type="ECO:0000259" key="14">
    <source>
        <dbReference type="PROSITE" id="PS00486"/>
    </source>
</evidence>
<dbReference type="Gene3D" id="3.40.50.300">
    <property type="entry name" value="P-loop containing nucleotide triphosphate hydrolases"/>
    <property type="match status" value="1"/>
</dbReference>
<accession>F2UMP4</accession>
<dbReference type="Pfam" id="PF05192">
    <property type="entry name" value="MutS_III"/>
    <property type="match status" value="1"/>
</dbReference>
<dbReference type="Proteomes" id="UP000007799">
    <property type="component" value="Unassembled WGS sequence"/>
</dbReference>
<feature type="domain" description="DNA mismatch repair proteins mutS family" evidence="14">
    <location>
        <begin position="726"/>
        <end position="742"/>
    </location>
</feature>
<keyword evidence="7 12" id="KW-0238">DNA-binding</keyword>
<dbReference type="GO" id="GO:0032301">
    <property type="term" value="C:MutSalpha complex"/>
    <property type="evidence" value="ECO:0007669"/>
    <property type="project" value="TreeGrafter"/>
</dbReference>
<evidence type="ECO:0000313" key="16">
    <source>
        <dbReference type="Proteomes" id="UP000007799"/>
    </source>
</evidence>
<dbReference type="AlphaFoldDB" id="F2UMP4"/>
<evidence type="ECO:0000256" key="5">
    <source>
        <dbReference type="ARBA" id="ARBA00022763"/>
    </source>
</evidence>
<dbReference type="SMART" id="SM00534">
    <property type="entry name" value="MUTSac"/>
    <property type="match status" value="1"/>
</dbReference>
<dbReference type="InterPro" id="IPR007695">
    <property type="entry name" value="DNA_mismatch_repair_MutS-lik_N"/>
</dbReference>
<keyword evidence="4 12" id="KW-0547">Nucleotide-binding</keyword>
<dbReference type="GO" id="GO:0030983">
    <property type="term" value="F:mismatched DNA binding"/>
    <property type="evidence" value="ECO:0007669"/>
    <property type="project" value="InterPro"/>
</dbReference>
<sequence length="904" mass="101208">MSADGDMQKQGFCRFFQSLPEKPATTIRFFDRNDYYTLHGDDALFMAKTVFKTMGVVKHWGPQKLPSVNMSHMVFENTVKDLLLIKNYRVQVYSTKGNKSGKWELVKKASPGNTQMFEDILYAGGVNSSSIVMAVKLATEGQERVVGLAFCDVTANELRVCEFVDNDQFSNLEALVVQVGARECLITSDKSNPALAKVAQVVERCNVMVTQRKRSEFQHKDIEQDLGRLLKLEDDQTVSTLPQIDKKHAMDCVNAVIKYLELLSNDENFNRFFLLEFNFKQYMRLDAAAVRALSMFPTMGDGGQKSQSLFGLLNRCKTAQGQRLLQQWLKQPLLDVAKIAERHNVVDILTHDDEMRTGLIDVLRRFPDLNRLSKKFMRKKAQLQDCVQAYDAVLKIPKLTALLSEYHGEHAPLLKALFLDDLADLAVDFAKYKELIEKTIDLAEVDNHQYLIKPSFNEDMQSARDRMDELQGQLPAVLSKASADLGLDAQKTVKLERDSKTNQFHFRVSRTHEKKLRGSRQYEILETLKNGVKFVNKRLKTINEEYVGCYEQYLRIQEEVARKVVEVASGYATPMDDLNCVSAHLDVYVSFAVAGIEAPIPYVKPTMTPMGEGDLVLRGCRHPCVEVQDDVNFIANDVRMNRKTAELQIITGPNMGGKSTYIRQIGIAVLLAQIGCFVPAQEASICVCDSVLARVGAGDSQLKGISTFMAEMLETASILKSATANSLVIIDELGRGTSTYDGFGLAWAISEHVAKHIHCFCLFATHFHELTAMSSELPNVTNLHVDAMTSNGALTLLYKIKPGVCDRSFGIHVAELADFPEQVVQMAKDKAAELEEFAQDGNDDEEANDEGEGQETPTKRAKLSANEKERALLSFVKHAAQIDLERDPVAVLNDLRALRKDVPA</sequence>
<dbReference type="PROSITE" id="PS00486">
    <property type="entry name" value="DNA_MISMATCH_REPAIR_2"/>
    <property type="match status" value="1"/>
</dbReference>
<evidence type="ECO:0000256" key="3">
    <source>
        <dbReference type="ARBA" id="ARBA00019549"/>
    </source>
</evidence>
<dbReference type="OrthoDB" id="295033at2759"/>